<dbReference type="PANTHER" id="PTHR12126:SF11">
    <property type="entry name" value="NADH DEHYDROGENASE [UBIQUINONE] 1 ALPHA SUBCOMPLEX SUBUNIT 9, MITOCHONDRIAL"/>
    <property type="match status" value="1"/>
</dbReference>
<dbReference type="HOGENOM" id="CLU_025711_1_1_5"/>
<dbReference type="Proteomes" id="UP000008207">
    <property type="component" value="Plasmid pMNOD01"/>
</dbReference>
<dbReference type="GO" id="GO:0008667">
    <property type="term" value="F:2,3-dihydro-2,3-dihydroxybenzoate dehydrogenase activity"/>
    <property type="evidence" value="ECO:0007669"/>
    <property type="project" value="InterPro"/>
</dbReference>
<dbReference type="InterPro" id="IPR036291">
    <property type="entry name" value="NAD(P)-bd_dom_sf"/>
</dbReference>
<dbReference type="GO" id="GO:0044877">
    <property type="term" value="F:protein-containing complex binding"/>
    <property type="evidence" value="ECO:0007669"/>
    <property type="project" value="TreeGrafter"/>
</dbReference>
<dbReference type="Pfam" id="PF13460">
    <property type="entry name" value="NAD_binding_10"/>
    <property type="match status" value="1"/>
</dbReference>
<reference evidence="4" key="1">
    <citation type="submission" date="2009-01" db="EMBL/GenBank/DDBJ databases">
        <title>Complete sequence of plasmid 1 of Methylobacterium nodulans ORS 2060.</title>
        <authorList>
            <consortium name="US DOE Joint Genome Institute"/>
            <person name="Lucas S."/>
            <person name="Copeland A."/>
            <person name="Lapidus A."/>
            <person name="Glavina del Rio T."/>
            <person name="Dalin E."/>
            <person name="Tice H."/>
            <person name="Bruce D."/>
            <person name="Goodwin L."/>
            <person name="Pitluck S."/>
            <person name="Sims D."/>
            <person name="Brettin T."/>
            <person name="Detter J.C."/>
            <person name="Han C."/>
            <person name="Larimer F."/>
            <person name="Land M."/>
            <person name="Hauser L."/>
            <person name="Kyrpides N."/>
            <person name="Ivanova N."/>
            <person name="Marx C.J."/>
            <person name="Richardson P."/>
        </authorList>
    </citation>
    <scope>NUCLEOTIDE SEQUENCE [LARGE SCALE GENOMIC DNA]</scope>
    <source>
        <strain evidence="4">LMG 21967 / CNCM I-2342 / ORS 2060</strain>
        <plasmid evidence="4">Plasmid pMNOD01</plasmid>
    </source>
</reference>
<keyword evidence="3" id="KW-0614">Plasmid</keyword>
<proteinExistence type="predicted"/>
<protein>
    <submittedName>
        <fullName evidence="3">NAD-dependent epimerase/dehydratase</fullName>
    </submittedName>
</protein>
<dbReference type="EMBL" id="CP001350">
    <property type="protein sequence ID" value="ACL62423.1"/>
    <property type="molecule type" value="Genomic_DNA"/>
</dbReference>
<feature type="transmembrane region" description="Helical" evidence="1">
    <location>
        <begin position="6"/>
        <end position="30"/>
    </location>
</feature>
<gene>
    <name evidence="3" type="ordered locus">Mnod_8272</name>
</gene>
<evidence type="ECO:0000313" key="3">
    <source>
        <dbReference type="EMBL" id="ACL62423.1"/>
    </source>
</evidence>
<dbReference type="PANTHER" id="PTHR12126">
    <property type="entry name" value="NADH-UBIQUINONE OXIDOREDUCTASE 39 KDA SUBUNIT-RELATED"/>
    <property type="match status" value="1"/>
</dbReference>
<feature type="domain" description="NAD(P)-binding" evidence="2">
    <location>
        <begin position="7"/>
        <end position="151"/>
    </location>
</feature>
<dbReference type="KEGG" id="mno:Mnod_8272"/>
<keyword evidence="4" id="KW-1185">Reference proteome</keyword>
<organism evidence="3 4">
    <name type="scientific">Methylobacterium nodulans (strain LMG 21967 / CNCM I-2342 / ORS 2060)</name>
    <dbReference type="NCBI Taxonomy" id="460265"/>
    <lineage>
        <taxon>Bacteria</taxon>
        <taxon>Pseudomonadati</taxon>
        <taxon>Pseudomonadota</taxon>
        <taxon>Alphaproteobacteria</taxon>
        <taxon>Hyphomicrobiales</taxon>
        <taxon>Methylobacteriaceae</taxon>
        <taxon>Methylobacterium</taxon>
    </lineage>
</organism>
<dbReference type="GO" id="GO:0019290">
    <property type="term" value="P:siderophore biosynthetic process"/>
    <property type="evidence" value="ECO:0007669"/>
    <property type="project" value="InterPro"/>
</dbReference>
<keyword evidence="1" id="KW-0812">Transmembrane</keyword>
<keyword evidence="1" id="KW-1133">Transmembrane helix</keyword>
<evidence type="ECO:0000259" key="2">
    <source>
        <dbReference type="Pfam" id="PF13460"/>
    </source>
</evidence>
<name>B8IVI3_METNO</name>
<geneLocation type="plasmid" evidence="3 4">
    <name>pMNOD01</name>
</geneLocation>
<dbReference type="InterPro" id="IPR051207">
    <property type="entry name" value="ComplexI_NDUFA9_subunit"/>
</dbReference>
<evidence type="ECO:0000313" key="4">
    <source>
        <dbReference type="Proteomes" id="UP000008207"/>
    </source>
</evidence>
<dbReference type="OrthoDB" id="5377001at2"/>
<keyword evidence="1" id="KW-0472">Membrane</keyword>
<dbReference type="InterPro" id="IPR016040">
    <property type="entry name" value="NAD(P)-bd_dom"/>
</dbReference>
<dbReference type="AlphaFoldDB" id="B8IVI3"/>
<sequence length="194" mass="20224">MRILVLGGYGLIGTAVILRLLSAGHSVIALGRSAVAARRRFPEVSWIETDIAGLSGAESWRPLIADCDAVVNCAGALQDGARDDLHAVQSTAMQALFLACEAAGIRRVVQISAVGASPSATTAFMRTQAEADGTLSRLDLDWTILRPGLVLAPAAYGGTALLRALASIPVVLHRMWCDGSAFRFGQEPAVTAAA</sequence>
<dbReference type="Gene3D" id="3.40.50.720">
    <property type="entry name" value="NAD(P)-binding Rossmann-like Domain"/>
    <property type="match status" value="1"/>
</dbReference>
<dbReference type="InterPro" id="IPR003560">
    <property type="entry name" value="DHB_DH"/>
</dbReference>
<dbReference type="RefSeq" id="WP_015933974.1">
    <property type="nucleotide sequence ID" value="NC_011892.1"/>
</dbReference>
<dbReference type="SUPFAM" id="SSF51735">
    <property type="entry name" value="NAD(P)-binding Rossmann-fold domains"/>
    <property type="match status" value="1"/>
</dbReference>
<dbReference type="PRINTS" id="PR01397">
    <property type="entry name" value="DHBDHDRGNASE"/>
</dbReference>
<evidence type="ECO:0000256" key="1">
    <source>
        <dbReference type="SAM" id="Phobius"/>
    </source>
</evidence>
<accession>B8IVI3</accession>